<dbReference type="Pfam" id="PF21581">
    <property type="entry name" value="SCD"/>
    <property type="match status" value="1"/>
</dbReference>
<feature type="domain" description="SCD" evidence="3">
    <location>
        <begin position="1"/>
        <end position="70"/>
    </location>
</feature>
<protein>
    <recommendedName>
        <fullName evidence="3">SCD domain-containing protein</fullName>
    </recommendedName>
</protein>
<dbReference type="EMBL" id="PPHD01019799">
    <property type="protein sequence ID" value="POI28334.1"/>
    <property type="molecule type" value="Genomic_DNA"/>
</dbReference>
<dbReference type="GO" id="GO:0003682">
    <property type="term" value="F:chromatin binding"/>
    <property type="evidence" value="ECO:0007669"/>
    <property type="project" value="TreeGrafter"/>
</dbReference>
<dbReference type="GO" id="GO:0000785">
    <property type="term" value="C:chromatin"/>
    <property type="evidence" value="ECO:0007669"/>
    <property type="project" value="TreeGrafter"/>
</dbReference>
<comment type="similarity">
    <text evidence="1">Belongs to the SCC3 family.</text>
</comment>
<gene>
    <name evidence="4" type="ORF">CIB84_007917</name>
</gene>
<evidence type="ECO:0000259" key="3">
    <source>
        <dbReference type="PROSITE" id="PS51425"/>
    </source>
</evidence>
<dbReference type="GO" id="GO:0007062">
    <property type="term" value="P:sister chromatid cohesion"/>
    <property type="evidence" value="ECO:0007669"/>
    <property type="project" value="TreeGrafter"/>
</dbReference>
<evidence type="ECO:0000256" key="1">
    <source>
        <dbReference type="ARBA" id="ARBA00005486"/>
    </source>
</evidence>
<dbReference type="GO" id="GO:0008278">
    <property type="term" value="C:cohesin complex"/>
    <property type="evidence" value="ECO:0007669"/>
    <property type="project" value="TreeGrafter"/>
</dbReference>
<dbReference type="PROSITE" id="PS51425">
    <property type="entry name" value="SCD"/>
    <property type="match status" value="1"/>
</dbReference>
<keyword evidence="2" id="KW-0539">Nucleus</keyword>
<organism evidence="4 5">
    <name type="scientific">Bambusicola thoracicus</name>
    <name type="common">Chinese bamboo-partridge</name>
    <name type="synonym">Perdix thoracica</name>
    <dbReference type="NCBI Taxonomy" id="9083"/>
    <lineage>
        <taxon>Eukaryota</taxon>
        <taxon>Metazoa</taxon>
        <taxon>Chordata</taxon>
        <taxon>Craniata</taxon>
        <taxon>Vertebrata</taxon>
        <taxon>Euteleostomi</taxon>
        <taxon>Archelosauria</taxon>
        <taxon>Archosauria</taxon>
        <taxon>Dinosauria</taxon>
        <taxon>Saurischia</taxon>
        <taxon>Theropoda</taxon>
        <taxon>Coelurosauria</taxon>
        <taxon>Aves</taxon>
        <taxon>Neognathae</taxon>
        <taxon>Galloanserae</taxon>
        <taxon>Galliformes</taxon>
        <taxon>Phasianidae</taxon>
        <taxon>Perdicinae</taxon>
        <taxon>Bambusicola</taxon>
    </lineage>
</organism>
<evidence type="ECO:0000313" key="5">
    <source>
        <dbReference type="Proteomes" id="UP000237246"/>
    </source>
</evidence>
<dbReference type="GO" id="GO:0005634">
    <property type="term" value="C:nucleus"/>
    <property type="evidence" value="ECO:0007669"/>
    <property type="project" value="TreeGrafter"/>
</dbReference>
<evidence type="ECO:0000256" key="2">
    <source>
        <dbReference type="ARBA" id="ARBA00023242"/>
    </source>
</evidence>
<dbReference type="OrthoDB" id="498590at2759"/>
<dbReference type="Proteomes" id="UP000237246">
    <property type="component" value="Unassembled WGS sequence"/>
</dbReference>
<accession>A0A2P4SW42</accession>
<name>A0A2P4SW42_BAMTH</name>
<dbReference type="PANTHER" id="PTHR11199">
    <property type="entry name" value="STROMAL ANTIGEN"/>
    <property type="match status" value="1"/>
</dbReference>
<dbReference type="AlphaFoldDB" id="A0A2P4SW42"/>
<proteinExistence type="inferred from homology"/>
<dbReference type="PANTHER" id="PTHR11199:SF8">
    <property type="entry name" value="COHESIN SUBUNIT SA-3"/>
    <property type="match status" value="1"/>
</dbReference>
<keyword evidence="5" id="KW-1185">Reference proteome</keyword>
<comment type="caution">
    <text evidence="4">The sequence shown here is derived from an EMBL/GenBank/DDBJ whole genome shotgun (WGS) entry which is preliminary data.</text>
</comment>
<dbReference type="InterPro" id="IPR039662">
    <property type="entry name" value="Cohesin_Scc3/SA"/>
</dbReference>
<reference evidence="4 5" key="1">
    <citation type="submission" date="2018-01" db="EMBL/GenBank/DDBJ databases">
        <title>Comparison of the Chinese Bamboo Partridge and Red Junglefowl genome sequences highlights the importance of demography in genome evolution.</title>
        <authorList>
            <person name="Tiley G.P."/>
            <person name="Kimball R.T."/>
            <person name="Braun E.L."/>
            <person name="Burleigh J.G."/>
        </authorList>
    </citation>
    <scope>NUCLEOTIDE SEQUENCE [LARGE SCALE GENOMIC DNA]</scope>
    <source>
        <strain evidence="4">RTK389</strain>
        <tissue evidence="4">Blood</tissue>
    </source>
</reference>
<dbReference type="InterPro" id="IPR020839">
    <property type="entry name" value="SCD"/>
</dbReference>
<sequence length="141" mass="16257">MEELGTWMERFSVSFLTDGHLKYMGWTQYDKQVEVQPYCIWVLQGLYVLWDMAAQMELFTGCSKGRLLAVVLDKDSEVYCTRWKEKGLAQVLAHLQELLQKHMGLEVLRADPVLWGHSVTINCCCVGVGTSSRNAWWMCCQ</sequence>
<evidence type="ECO:0000313" key="4">
    <source>
        <dbReference type="EMBL" id="POI28334.1"/>
    </source>
</evidence>